<dbReference type="RefSeq" id="WP_188556562.1">
    <property type="nucleotide sequence ID" value="NZ_BMGS01000002.1"/>
</dbReference>
<keyword evidence="2" id="KW-1185">Reference proteome</keyword>
<gene>
    <name evidence="1" type="ORF">GCM10011378_08340</name>
</gene>
<evidence type="ECO:0000313" key="2">
    <source>
        <dbReference type="Proteomes" id="UP000601361"/>
    </source>
</evidence>
<reference evidence="2" key="1">
    <citation type="journal article" date="2019" name="Int. J. Syst. Evol. Microbiol.">
        <title>The Global Catalogue of Microorganisms (GCM) 10K type strain sequencing project: providing services to taxonomists for standard genome sequencing and annotation.</title>
        <authorList>
            <consortium name="The Broad Institute Genomics Platform"/>
            <consortium name="The Broad Institute Genome Sequencing Center for Infectious Disease"/>
            <person name="Wu L."/>
            <person name="Ma J."/>
        </authorList>
    </citation>
    <scope>NUCLEOTIDE SEQUENCE [LARGE SCALE GENOMIC DNA]</scope>
    <source>
        <strain evidence="2">CGMCC 1.12990</strain>
    </source>
</reference>
<proteinExistence type="predicted"/>
<dbReference type="EMBL" id="BMGS01000002">
    <property type="protein sequence ID" value="GGG34262.1"/>
    <property type="molecule type" value="Genomic_DNA"/>
</dbReference>
<accession>A0ABQ1WLU3</accession>
<evidence type="ECO:0000313" key="1">
    <source>
        <dbReference type="EMBL" id="GGG34262.1"/>
    </source>
</evidence>
<comment type="caution">
    <text evidence="1">The sequence shown here is derived from an EMBL/GenBank/DDBJ whole genome shotgun (WGS) entry which is preliminary data.</text>
</comment>
<name>A0ABQ1WLU3_9BACT</name>
<sequence>MDPAFEIPFGIRPTNAVPVDAYSGPKEGYIDVAAACAAVPFVVRYYGQEVRIQSANGIVKYSWVSDLSDAGLVPLASGTGTGGTPYTLPVATETTLGGVKVGQGLSIDSTTGVLSADAAQGATVDITPNVTLNGLKAGTRYQISLQEFATLATTIYYAPSFGSFTFNGTSSTTVPVGTSYATGSRRFAWNTNNSQSISPAGLTIRDVTGNQNLATGLPATGFTDVSTPGFSVVQGLSRRYLISGNDTQGNVFTAEMTVSGAYEIFYGSVANTPTTSAQVRALPESRLTTQGNQFIINTGSVNRRFAFWVPQGLSLQSVFDLDSANANLTSQYAASPLSVNDAGGSPVAGTLYVMEQAVPYTSNHRHAITVG</sequence>
<organism evidence="1 2">
    <name type="scientific">Hymenobacter glacieicola</name>
    <dbReference type="NCBI Taxonomy" id="1562124"/>
    <lineage>
        <taxon>Bacteria</taxon>
        <taxon>Pseudomonadati</taxon>
        <taxon>Bacteroidota</taxon>
        <taxon>Cytophagia</taxon>
        <taxon>Cytophagales</taxon>
        <taxon>Hymenobacteraceae</taxon>
        <taxon>Hymenobacter</taxon>
    </lineage>
</organism>
<protein>
    <submittedName>
        <fullName evidence="1">Uncharacterized protein</fullName>
    </submittedName>
</protein>
<dbReference type="Proteomes" id="UP000601361">
    <property type="component" value="Unassembled WGS sequence"/>
</dbReference>